<evidence type="ECO:0000256" key="11">
    <source>
        <dbReference type="SAM" id="MobiDB-lite"/>
    </source>
</evidence>
<feature type="compositionally biased region" description="Basic and acidic residues" evidence="11">
    <location>
        <begin position="358"/>
        <end position="370"/>
    </location>
</feature>
<evidence type="ECO:0000259" key="13">
    <source>
        <dbReference type="Pfam" id="PF04101"/>
    </source>
</evidence>
<dbReference type="GO" id="GO:0005886">
    <property type="term" value="C:plasma membrane"/>
    <property type="evidence" value="ECO:0007669"/>
    <property type="project" value="UniProtKB-SubCell"/>
</dbReference>
<keyword evidence="7 10" id="KW-0472">Membrane</keyword>
<feature type="binding site" evidence="10">
    <location>
        <begin position="15"/>
        <end position="17"/>
    </location>
    <ligand>
        <name>UDP-N-acetyl-alpha-D-glucosamine</name>
        <dbReference type="ChEBI" id="CHEBI:57705"/>
    </ligand>
</feature>
<keyword evidence="2 10" id="KW-0132">Cell division</keyword>
<comment type="caution">
    <text evidence="10">Lacks conserved residue(s) required for the propagation of feature annotation.</text>
</comment>
<dbReference type="Gene3D" id="3.40.50.2000">
    <property type="entry name" value="Glycogen Phosphorylase B"/>
    <property type="match status" value="2"/>
</dbReference>
<keyword evidence="1 10" id="KW-1003">Cell membrane</keyword>
<dbReference type="GO" id="GO:0005975">
    <property type="term" value="P:carbohydrate metabolic process"/>
    <property type="evidence" value="ECO:0007669"/>
    <property type="project" value="InterPro"/>
</dbReference>
<name>A0AB73B7M5_CORFL</name>
<evidence type="ECO:0000256" key="1">
    <source>
        <dbReference type="ARBA" id="ARBA00022475"/>
    </source>
</evidence>
<dbReference type="InterPro" id="IPR007235">
    <property type="entry name" value="Glyco_trans_28_C"/>
</dbReference>
<dbReference type="AlphaFoldDB" id="A0AB73B7M5"/>
<evidence type="ECO:0000313" key="14">
    <source>
        <dbReference type="EMBL" id="GEB97605.1"/>
    </source>
</evidence>
<evidence type="ECO:0000313" key="15">
    <source>
        <dbReference type="Proteomes" id="UP000315353"/>
    </source>
</evidence>
<comment type="caution">
    <text evidence="14">The sequence shown here is derived from an EMBL/GenBank/DDBJ whole genome shotgun (WGS) entry which is preliminary data.</text>
</comment>
<keyword evidence="5 10" id="KW-0133">Cell shape</keyword>
<gene>
    <name evidence="10 14" type="primary">murG</name>
    <name evidence="14" type="ORF">CFL01nite_11000</name>
</gene>
<evidence type="ECO:0000256" key="5">
    <source>
        <dbReference type="ARBA" id="ARBA00022960"/>
    </source>
</evidence>
<dbReference type="CDD" id="cd03785">
    <property type="entry name" value="GT28_MurG"/>
    <property type="match status" value="1"/>
</dbReference>
<keyword evidence="9 10" id="KW-0961">Cell wall biogenesis/degradation</keyword>
<keyword evidence="6 10" id="KW-0573">Peptidoglycan synthesis</keyword>
<evidence type="ECO:0000256" key="9">
    <source>
        <dbReference type="ARBA" id="ARBA00023316"/>
    </source>
</evidence>
<feature type="binding site" evidence="10">
    <location>
        <position position="164"/>
    </location>
    <ligand>
        <name>UDP-N-acetyl-alpha-D-glucosamine</name>
        <dbReference type="ChEBI" id="CHEBI:57705"/>
    </ligand>
</feature>
<protein>
    <recommendedName>
        <fullName evidence="10">UDP-N-acetylglucosamine--N-acetylmuramyl-(pentapeptide) pyrophosphoryl-undecaprenol N-acetylglucosamine transferase</fullName>
        <ecNumber evidence="10">2.4.1.227</ecNumber>
    </recommendedName>
    <alternativeName>
        <fullName evidence="10">Undecaprenyl-PP-MurNAc-pentapeptide-UDPGlcNAc GlcNAc transferase</fullName>
    </alternativeName>
</protein>
<dbReference type="PANTHER" id="PTHR21015">
    <property type="entry name" value="UDP-N-ACETYLGLUCOSAMINE--N-ACETYLMURAMYL-(PENTAPEPTIDE) PYROPHOSPHORYL-UNDECAPRENOL N-ACETYLGLUCOSAMINE TRANSFERASE 1"/>
    <property type="match status" value="1"/>
</dbReference>
<dbReference type="SUPFAM" id="SSF53756">
    <property type="entry name" value="UDP-Glycosyltransferase/glycogen phosphorylase"/>
    <property type="match status" value="1"/>
</dbReference>
<sequence>MNSLPISVVIAGGGTAGHIEPALAVGEALRDRHGARLTALGTSRGLERDIIPGRGVDLRLITPVPVPRKLNGDLLKLPFNVAKSFRQTRQVLKDVDADVVFGTGGYVAAPAYLAAKSLGVPFYVLETNALAGMANKLGVRLGGIGLNAHADSGMPGEVVGIPVRPGLATDPDGSVAAAAWKKWNLRDDMKTILVTGGSQGAVSINSALAGAVENLSKDYQILHAYGKKNQAPAAHENYVPLPYIEDMAGALAVADLVVCRSGAMTVAEVSAAGLPAIYVPLPFGNGEQAFNSRELVEAGAAVHIPDAELSAERLIDQVRSILGDPQRLAAMQEAVARASAGDVAYTLADRIASSVTRAGREVKQEHDKSRKPGRGSKTAGTEEKGN</sequence>
<accession>A0AB73B7M5</accession>
<feature type="binding site" evidence="10">
    <location>
        <position position="198"/>
    </location>
    <ligand>
        <name>UDP-N-acetyl-alpha-D-glucosamine</name>
        <dbReference type="ChEBI" id="CHEBI:57705"/>
    </ligand>
</feature>
<dbReference type="Pfam" id="PF03033">
    <property type="entry name" value="Glyco_transf_28"/>
    <property type="match status" value="1"/>
</dbReference>
<feature type="binding site" evidence="10">
    <location>
        <position position="244"/>
    </location>
    <ligand>
        <name>UDP-N-acetyl-alpha-D-glucosamine</name>
        <dbReference type="ChEBI" id="CHEBI:57705"/>
    </ligand>
</feature>
<evidence type="ECO:0000256" key="10">
    <source>
        <dbReference type="HAMAP-Rule" id="MF_00033"/>
    </source>
</evidence>
<feature type="binding site" evidence="10">
    <location>
        <position position="128"/>
    </location>
    <ligand>
        <name>UDP-N-acetyl-alpha-D-glucosamine</name>
        <dbReference type="ChEBI" id="CHEBI:57705"/>
    </ligand>
</feature>
<comment type="similarity">
    <text evidence="10">Belongs to the glycosyltransferase 28 family. MurG subfamily.</text>
</comment>
<dbReference type="GO" id="GO:0071555">
    <property type="term" value="P:cell wall organization"/>
    <property type="evidence" value="ECO:0007669"/>
    <property type="project" value="UniProtKB-KW"/>
</dbReference>
<dbReference type="Pfam" id="PF04101">
    <property type="entry name" value="Glyco_tran_28_C"/>
    <property type="match status" value="1"/>
</dbReference>
<dbReference type="Proteomes" id="UP000315353">
    <property type="component" value="Unassembled WGS sequence"/>
</dbReference>
<feature type="binding site" evidence="10">
    <location>
        <position position="288"/>
    </location>
    <ligand>
        <name>UDP-N-acetyl-alpha-D-glucosamine</name>
        <dbReference type="ChEBI" id="CHEBI:57705"/>
    </ligand>
</feature>
<dbReference type="GO" id="GO:0051301">
    <property type="term" value="P:cell division"/>
    <property type="evidence" value="ECO:0007669"/>
    <property type="project" value="UniProtKB-KW"/>
</dbReference>
<comment type="catalytic activity">
    <reaction evidence="10">
        <text>di-trans,octa-cis-undecaprenyl diphospho-N-acetyl-alpha-D-muramoyl-L-alanyl-D-glutamyl-meso-2,6-diaminopimeloyl-D-alanyl-D-alanine + UDP-N-acetyl-alpha-D-glucosamine = di-trans,octa-cis-undecaprenyl diphospho-[N-acetyl-alpha-D-glucosaminyl-(1-&gt;4)]-N-acetyl-alpha-D-muramoyl-L-alanyl-D-glutamyl-meso-2,6-diaminopimeloyl-D-alanyl-D-alanine + UDP + H(+)</text>
        <dbReference type="Rhea" id="RHEA:31227"/>
        <dbReference type="ChEBI" id="CHEBI:15378"/>
        <dbReference type="ChEBI" id="CHEBI:57705"/>
        <dbReference type="ChEBI" id="CHEBI:58223"/>
        <dbReference type="ChEBI" id="CHEBI:61387"/>
        <dbReference type="ChEBI" id="CHEBI:61388"/>
        <dbReference type="EC" id="2.4.1.227"/>
    </reaction>
</comment>
<dbReference type="GeneID" id="82880707"/>
<proteinExistence type="inferred from homology"/>
<organism evidence="14 15">
    <name type="scientific">Corynebacterium flavescens</name>
    <dbReference type="NCBI Taxonomy" id="28028"/>
    <lineage>
        <taxon>Bacteria</taxon>
        <taxon>Bacillati</taxon>
        <taxon>Actinomycetota</taxon>
        <taxon>Actinomycetes</taxon>
        <taxon>Mycobacteriales</taxon>
        <taxon>Corynebacteriaceae</taxon>
        <taxon>Corynebacterium</taxon>
    </lineage>
</organism>
<evidence type="ECO:0000256" key="7">
    <source>
        <dbReference type="ARBA" id="ARBA00023136"/>
    </source>
</evidence>
<evidence type="ECO:0000256" key="2">
    <source>
        <dbReference type="ARBA" id="ARBA00022618"/>
    </source>
</evidence>
<comment type="subcellular location">
    <subcellularLocation>
        <location evidence="10">Cell membrane</location>
        <topology evidence="10">Peripheral membrane protein</topology>
        <orientation evidence="10">Cytoplasmic side</orientation>
    </subcellularLocation>
</comment>
<dbReference type="GO" id="GO:0008360">
    <property type="term" value="P:regulation of cell shape"/>
    <property type="evidence" value="ECO:0007669"/>
    <property type="project" value="UniProtKB-KW"/>
</dbReference>
<feature type="domain" description="Glycosyltransferase family 28 N-terminal" evidence="12">
    <location>
        <begin position="8"/>
        <end position="140"/>
    </location>
</feature>
<dbReference type="EC" id="2.4.1.227" evidence="10"/>
<dbReference type="GO" id="GO:0050511">
    <property type="term" value="F:undecaprenyldiphospho-muramoylpentapeptide beta-N-acetylglucosaminyltransferase activity"/>
    <property type="evidence" value="ECO:0007669"/>
    <property type="project" value="UniProtKB-UniRule"/>
</dbReference>
<evidence type="ECO:0000256" key="4">
    <source>
        <dbReference type="ARBA" id="ARBA00022679"/>
    </source>
</evidence>
<feature type="region of interest" description="Disordered" evidence="11">
    <location>
        <begin position="355"/>
        <end position="386"/>
    </location>
</feature>
<dbReference type="GO" id="GO:0009252">
    <property type="term" value="P:peptidoglycan biosynthetic process"/>
    <property type="evidence" value="ECO:0007669"/>
    <property type="project" value="UniProtKB-UniRule"/>
</dbReference>
<evidence type="ECO:0000256" key="3">
    <source>
        <dbReference type="ARBA" id="ARBA00022676"/>
    </source>
</evidence>
<comment type="function">
    <text evidence="10">Cell wall formation. Catalyzes the transfer of a GlcNAc subunit on undecaprenyl-pyrophosphoryl-MurNAc-pentapeptide (lipid intermediate I) to form undecaprenyl-pyrophosphoryl-MurNAc-(pentapeptide)GlcNAc (lipid intermediate II).</text>
</comment>
<evidence type="ECO:0000259" key="12">
    <source>
        <dbReference type="Pfam" id="PF03033"/>
    </source>
</evidence>
<dbReference type="RefSeq" id="WP_075730120.1">
    <property type="nucleotide sequence ID" value="NZ_BJNB01000013.1"/>
</dbReference>
<dbReference type="InterPro" id="IPR006009">
    <property type="entry name" value="GlcNAc_MurG"/>
</dbReference>
<dbReference type="PANTHER" id="PTHR21015:SF22">
    <property type="entry name" value="GLYCOSYLTRANSFERASE"/>
    <property type="match status" value="1"/>
</dbReference>
<dbReference type="EMBL" id="BJNB01000013">
    <property type="protein sequence ID" value="GEB97605.1"/>
    <property type="molecule type" value="Genomic_DNA"/>
</dbReference>
<dbReference type="HAMAP" id="MF_00033">
    <property type="entry name" value="MurG"/>
    <property type="match status" value="1"/>
</dbReference>
<keyword evidence="4 10" id="KW-0808">Transferase</keyword>
<evidence type="ECO:0000256" key="8">
    <source>
        <dbReference type="ARBA" id="ARBA00023306"/>
    </source>
</evidence>
<keyword evidence="8 10" id="KW-0131">Cell cycle</keyword>
<keyword evidence="3 10" id="KW-0328">Glycosyltransferase</keyword>
<feature type="domain" description="Glycosyl transferase family 28 C-terminal" evidence="13">
    <location>
        <begin position="191"/>
        <end position="344"/>
    </location>
</feature>
<dbReference type="InterPro" id="IPR004276">
    <property type="entry name" value="GlycoTrans_28_N"/>
</dbReference>
<comment type="pathway">
    <text evidence="10">Cell wall biogenesis; peptidoglycan biosynthesis.</text>
</comment>
<reference evidence="14 15" key="1">
    <citation type="submission" date="2019-06" db="EMBL/GenBank/DDBJ databases">
        <title>Whole genome shotgun sequence of Corynebacterium flavescens NBRC 14136.</title>
        <authorList>
            <person name="Hosoyama A."/>
            <person name="Uohara A."/>
            <person name="Ohji S."/>
            <person name="Ichikawa N."/>
        </authorList>
    </citation>
    <scope>NUCLEOTIDE SEQUENCE [LARGE SCALE GENOMIC DNA]</scope>
    <source>
        <strain evidence="14 15">NBRC 14136</strain>
    </source>
</reference>
<evidence type="ECO:0000256" key="6">
    <source>
        <dbReference type="ARBA" id="ARBA00022984"/>
    </source>
</evidence>
<dbReference type="NCBIfam" id="TIGR01133">
    <property type="entry name" value="murG"/>
    <property type="match status" value="1"/>
</dbReference>